<dbReference type="Pfam" id="PF03793">
    <property type="entry name" value="PASTA"/>
    <property type="match status" value="1"/>
</dbReference>
<name>A0A1Z8ANY8_9FLAO</name>
<gene>
    <name evidence="6" type="ORF">A9Q93_10885</name>
</gene>
<evidence type="ECO:0000256" key="2">
    <source>
        <dbReference type="ARBA" id="ARBA00022645"/>
    </source>
</evidence>
<comment type="subcellular location">
    <subcellularLocation>
        <location evidence="1">Membrane</location>
    </subcellularLocation>
</comment>
<feature type="domain" description="PASTA" evidence="5">
    <location>
        <begin position="605"/>
        <end position="663"/>
    </location>
</feature>
<evidence type="ECO:0000256" key="1">
    <source>
        <dbReference type="ARBA" id="ARBA00004370"/>
    </source>
</evidence>
<keyword evidence="2" id="KW-0378">Hydrolase</keyword>
<dbReference type="GO" id="GO:0004180">
    <property type="term" value="F:carboxypeptidase activity"/>
    <property type="evidence" value="ECO:0007669"/>
    <property type="project" value="UniProtKB-KW"/>
</dbReference>
<dbReference type="InterPro" id="IPR012338">
    <property type="entry name" value="Beta-lactam/transpept-like"/>
</dbReference>
<dbReference type="SUPFAM" id="SSF56601">
    <property type="entry name" value="beta-lactamase/transpeptidase-like"/>
    <property type="match status" value="1"/>
</dbReference>
<dbReference type="EMBL" id="MAAX01000170">
    <property type="protein sequence ID" value="OUS11928.1"/>
    <property type="molecule type" value="Genomic_DNA"/>
</dbReference>
<dbReference type="GO" id="GO:0005886">
    <property type="term" value="C:plasma membrane"/>
    <property type="evidence" value="ECO:0007669"/>
    <property type="project" value="TreeGrafter"/>
</dbReference>
<proteinExistence type="predicted"/>
<evidence type="ECO:0000313" key="7">
    <source>
        <dbReference type="Proteomes" id="UP000196102"/>
    </source>
</evidence>
<keyword evidence="4" id="KW-1133">Transmembrane helix</keyword>
<dbReference type="PANTHER" id="PTHR30627">
    <property type="entry name" value="PEPTIDOGLYCAN D,D-TRANSPEPTIDASE"/>
    <property type="match status" value="1"/>
</dbReference>
<dbReference type="PANTHER" id="PTHR30627:SF1">
    <property type="entry name" value="PEPTIDOGLYCAN D,D-TRANSPEPTIDASE FTSI"/>
    <property type="match status" value="1"/>
</dbReference>
<dbReference type="InterPro" id="IPR050515">
    <property type="entry name" value="Beta-lactam/transpept"/>
</dbReference>
<dbReference type="GO" id="GO:0071555">
    <property type="term" value="P:cell wall organization"/>
    <property type="evidence" value="ECO:0007669"/>
    <property type="project" value="TreeGrafter"/>
</dbReference>
<dbReference type="RefSeq" id="WP_303687466.1">
    <property type="nucleotide sequence ID" value="NZ_CAJXYO010000023.1"/>
</dbReference>
<keyword evidence="2" id="KW-0645">Protease</keyword>
<dbReference type="InterPro" id="IPR005311">
    <property type="entry name" value="PBP_dimer"/>
</dbReference>
<dbReference type="InterPro" id="IPR001460">
    <property type="entry name" value="PCN-bd_Tpept"/>
</dbReference>
<protein>
    <submittedName>
        <fullName evidence="6">Penicillin-binding protein</fullName>
    </submittedName>
</protein>
<dbReference type="Gene3D" id="3.40.710.10">
    <property type="entry name" value="DD-peptidase/beta-lactamase superfamily"/>
    <property type="match status" value="1"/>
</dbReference>
<dbReference type="SUPFAM" id="SSF54184">
    <property type="entry name" value="Penicillin-binding protein 2x (pbp-2x), c-terminal domain"/>
    <property type="match status" value="1"/>
</dbReference>
<keyword evidence="4" id="KW-0812">Transmembrane</keyword>
<dbReference type="SUPFAM" id="SSF56519">
    <property type="entry name" value="Penicillin binding protein dimerisation domain"/>
    <property type="match status" value="1"/>
</dbReference>
<dbReference type="SMART" id="SM00740">
    <property type="entry name" value="PASTA"/>
    <property type="match status" value="1"/>
</dbReference>
<evidence type="ECO:0000259" key="5">
    <source>
        <dbReference type="PROSITE" id="PS51178"/>
    </source>
</evidence>
<evidence type="ECO:0000256" key="3">
    <source>
        <dbReference type="ARBA" id="ARBA00023136"/>
    </source>
</evidence>
<dbReference type="Gene3D" id="3.30.450.330">
    <property type="match status" value="1"/>
</dbReference>
<dbReference type="GO" id="GO:0008658">
    <property type="term" value="F:penicillin binding"/>
    <property type="evidence" value="ECO:0007669"/>
    <property type="project" value="InterPro"/>
</dbReference>
<organism evidence="6 7">
    <name type="scientific">Nonlabens dokdonensis</name>
    <dbReference type="NCBI Taxonomy" id="328515"/>
    <lineage>
        <taxon>Bacteria</taxon>
        <taxon>Pseudomonadati</taxon>
        <taxon>Bacteroidota</taxon>
        <taxon>Flavobacteriia</taxon>
        <taxon>Flavobacteriales</taxon>
        <taxon>Flavobacteriaceae</taxon>
        <taxon>Nonlabens</taxon>
    </lineage>
</organism>
<keyword evidence="2" id="KW-0121">Carboxypeptidase</keyword>
<comment type="caution">
    <text evidence="6">The sequence shown here is derived from an EMBL/GenBank/DDBJ whole genome shotgun (WGS) entry which is preliminary data.</text>
</comment>
<evidence type="ECO:0000313" key="6">
    <source>
        <dbReference type="EMBL" id="OUS11928.1"/>
    </source>
</evidence>
<sequence>MATTSKNILNKMYLVGALFFVVALLVVVQIINIQFVEGDSYRAKAEHSVFRNDTIPSTRGNLYDANGQLLATSISKYDIRFDALAPSLKDFNDSIAPLAEALAKKFSKPKDYFLQKLRKAHSNRNRYMLIAKNLNYGDYKEIREFPLFNKGPYRGGLIVEKRVVREHPLGKMAERIVGYDRNGSAPVGLEGAFAPYLRGSDGVRLEQKIGKNQWKPINSENQLDPNDGYDVYTTIDVNMQDVAHHALLEQLEYYEADHGTAVVMEVATGEIKALSNLGRGKSGKYFEKRNYAVWESHEPGSTFKLMSVVAALEDKVVDTSTVFDTKNGKISYYGRNVRDSKYGGYGKISVAKAFEVSSNTALVQMIQNNYKSNPEDYVDRLYSMNLNDVLDLPIKGEGKPMIPHPDDKNWSGLSLPWMGFGYGVQLTPLQTLTFYNAIANNGVMVKPRLIKKVTSKDRLIEEFDREIINPAICSQSTVDKVKVMMENVVKRGTADNLYSENFSMAGKTGTCQAEYWIKPGNYIASFAGYFPADTPKYSCIVVIHRPNVKKGYYGNIVAGPVFKTIAQKIYTNNPILDEVEVQKNVPVQMVKSNERYLEKTHQQAETNSRKLPSLIGLEAMDAIALIENLGGKVILKGKGKVVAQSLKAGTKLTPAQKVVLTLS</sequence>
<keyword evidence="3 4" id="KW-0472">Membrane</keyword>
<evidence type="ECO:0000256" key="4">
    <source>
        <dbReference type="SAM" id="Phobius"/>
    </source>
</evidence>
<dbReference type="Gene3D" id="3.90.1310.10">
    <property type="entry name" value="Penicillin-binding protein 2a (Domain 2)"/>
    <property type="match status" value="1"/>
</dbReference>
<reference evidence="7" key="1">
    <citation type="journal article" date="2017" name="Proc. Natl. Acad. Sci. U.S.A.">
        <title>Simulation of Deepwater Horizon oil plume reveals substrate specialization within a complex community of hydrocarbon-degraders.</title>
        <authorList>
            <person name="Hu P."/>
            <person name="Dubinsky E.A."/>
            <person name="Probst A.J."/>
            <person name="Wang J."/>
            <person name="Sieber C.M.K."/>
            <person name="Tom L.M."/>
            <person name="Gardinali P."/>
            <person name="Banfield J.F."/>
            <person name="Atlas R.M."/>
            <person name="Andersen G.L."/>
        </authorList>
    </citation>
    <scope>NUCLEOTIDE SEQUENCE [LARGE SCALE GENOMIC DNA]</scope>
</reference>
<dbReference type="InterPro" id="IPR036138">
    <property type="entry name" value="PBP_dimer_sf"/>
</dbReference>
<accession>A0A1Z8ANY8</accession>
<dbReference type="AlphaFoldDB" id="A0A1Z8ANY8"/>
<dbReference type="Proteomes" id="UP000196102">
    <property type="component" value="Unassembled WGS sequence"/>
</dbReference>
<dbReference type="Pfam" id="PF00905">
    <property type="entry name" value="Transpeptidase"/>
    <property type="match status" value="1"/>
</dbReference>
<dbReference type="CDD" id="cd06575">
    <property type="entry name" value="PASTA_Pbp2x-like_2"/>
    <property type="match status" value="1"/>
</dbReference>
<feature type="transmembrane region" description="Helical" evidence="4">
    <location>
        <begin position="12"/>
        <end position="31"/>
    </location>
</feature>
<dbReference type="Pfam" id="PF03717">
    <property type="entry name" value="PBP_dimer"/>
    <property type="match status" value="1"/>
</dbReference>
<dbReference type="InterPro" id="IPR005543">
    <property type="entry name" value="PASTA_dom"/>
</dbReference>
<dbReference type="PROSITE" id="PS51178">
    <property type="entry name" value="PASTA"/>
    <property type="match status" value="1"/>
</dbReference>